<gene>
    <name evidence="3" type="ORF">XAT740_LOCUS43413</name>
</gene>
<feature type="region of interest" description="Disordered" evidence="1">
    <location>
        <begin position="72"/>
        <end position="95"/>
    </location>
</feature>
<protein>
    <recommendedName>
        <fullName evidence="2">PBZ-type domain-containing protein</fullName>
    </recommendedName>
</protein>
<dbReference type="Pfam" id="PF10283">
    <property type="entry name" value="zf-CCHH"/>
    <property type="match status" value="1"/>
</dbReference>
<dbReference type="EMBL" id="CAJNOR010005346">
    <property type="protein sequence ID" value="CAF1558178.1"/>
    <property type="molecule type" value="Genomic_DNA"/>
</dbReference>
<accession>A0A815XJG4</accession>
<feature type="domain" description="PBZ-type" evidence="2">
    <location>
        <begin position="45"/>
        <end position="67"/>
    </location>
</feature>
<dbReference type="InterPro" id="IPR019406">
    <property type="entry name" value="APLF_PBZ"/>
</dbReference>
<organism evidence="3 4">
    <name type="scientific">Adineta ricciae</name>
    <name type="common">Rotifer</name>
    <dbReference type="NCBI Taxonomy" id="249248"/>
    <lineage>
        <taxon>Eukaryota</taxon>
        <taxon>Metazoa</taxon>
        <taxon>Spiralia</taxon>
        <taxon>Gnathifera</taxon>
        <taxon>Rotifera</taxon>
        <taxon>Eurotatoria</taxon>
        <taxon>Bdelloidea</taxon>
        <taxon>Adinetida</taxon>
        <taxon>Adinetidae</taxon>
        <taxon>Adineta</taxon>
    </lineage>
</organism>
<comment type="caution">
    <text evidence="3">The sequence shown here is derived from an EMBL/GenBank/DDBJ whole genome shotgun (WGS) entry which is preliminary data.</text>
</comment>
<evidence type="ECO:0000313" key="4">
    <source>
        <dbReference type="Proteomes" id="UP000663828"/>
    </source>
</evidence>
<evidence type="ECO:0000313" key="3">
    <source>
        <dbReference type="EMBL" id="CAF1558178.1"/>
    </source>
</evidence>
<dbReference type="AlphaFoldDB" id="A0A815XJG4"/>
<name>A0A815XJG4_ADIRI</name>
<reference evidence="3" key="1">
    <citation type="submission" date="2021-02" db="EMBL/GenBank/DDBJ databases">
        <authorList>
            <person name="Nowell W R."/>
        </authorList>
    </citation>
    <scope>NUCLEOTIDE SEQUENCE</scope>
</reference>
<dbReference type="Proteomes" id="UP000663828">
    <property type="component" value="Unassembled WGS sequence"/>
</dbReference>
<evidence type="ECO:0000259" key="2">
    <source>
        <dbReference type="Pfam" id="PF10283"/>
    </source>
</evidence>
<sequence length="95" mass="11126">MVKSRFSIRRHVADPNMRFISQENHLNAILSYETEAEKLSRIALPACKYGIGCYRINRAHFEHYSHQVGLETDKCETDSQRTQLVNNSEREEDEL</sequence>
<evidence type="ECO:0000256" key="1">
    <source>
        <dbReference type="SAM" id="MobiDB-lite"/>
    </source>
</evidence>
<keyword evidence="4" id="KW-1185">Reference proteome</keyword>
<proteinExistence type="predicted"/>